<reference evidence="1 3" key="1">
    <citation type="journal article" date="2014" name="Am. J. Bot.">
        <title>Genome assembly and annotation for red clover (Trifolium pratense; Fabaceae).</title>
        <authorList>
            <person name="Istvanek J."/>
            <person name="Jaros M."/>
            <person name="Krenek A."/>
            <person name="Repkova J."/>
        </authorList>
    </citation>
    <scope>NUCLEOTIDE SEQUENCE [LARGE SCALE GENOMIC DNA]</scope>
    <source>
        <strain evidence="3">cv. Tatra</strain>
        <tissue evidence="1">Young leaves</tissue>
    </source>
</reference>
<comment type="caution">
    <text evidence="1">The sequence shown here is derived from an EMBL/GenBank/DDBJ whole genome shotgun (WGS) entry which is preliminary data.</text>
</comment>
<accession>A0A2K3KP66</accession>
<dbReference type="Proteomes" id="UP000236291">
    <property type="component" value="Unassembled WGS sequence"/>
</dbReference>
<name>A0A2K3KP66_TRIPR</name>
<sequence>MTHLPQTTVNQVLAIPTPKISDGPDSIGWSGTNTRHFTVQSAYNLQREYNLSIDGIWKSFWNWKGNIESKLSCGLLPMSVSLRITAEVNGALVYLPLALFAEMKMKQSFMF</sequence>
<protein>
    <submittedName>
        <fullName evidence="1">Uncharacterized protein</fullName>
    </submittedName>
</protein>
<gene>
    <name evidence="2" type="ORF">L195_g034286</name>
    <name evidence="1" type="ORF">L195_g055983</name>
</gene>
<dbReference type="EMBL" id="ASHM01104160">
    <property type="protein sequence ID" value="PNX68097.1"/>
    <property type="molecule type" value="Genomic_DNA"/>
</dbReference>
<reference evidence="1 3" key="2">
    <citation type="journal article" date="2017" name="Front. Plant Sci.">
        <title>Gene Classification and Mining of Molecular Markers Useful in Red Clover (Trifolium pratense) Breeding.</title>
        <authorList>
            <person name="Istvanek J."/>
            <person name="Dluhosova J."/>
            <person name="Dluhos P."/>
            <person name="Patkova L."/>
            <person name="Nedelnik J."/>
            <person name="Repkova J."/>
        </authorList>
    </citation>
    <scope>NUCLEOTIDE SEQUENCE [LARGE SCALE GENOMIC DNA]</scope>
    <source>
        <strain evidence="3">cv. Tatra</strain>
        <tissue evidence="1">Young leaves</tissue>
    </source>
</reference>
<dbReference type="AlphaFoldDB" id="A0A2K3KP66"/>
<evidence type="ECO:0000313" key="2">
    <source>
        <dbReference type="EMBL" id="PNX78309.1"/>
    </source>
</evidence>
<evidence type="ECO:0000313" key="3">
    <source>
        <dbReference type="Proteomes" id="UP000236291"/>
    </source>
</evidence>
<organism evidence="1 3">
    <name type="scientific">Trifolium pratense</name>
    <name type="common">Red clover</name>
    <dbReference type="NCBI Taxonomy" id="57577"/>
    <lineage>
        <taxon>Eukaryota</taxon>
        <taxon>Viridiplantae</taxon>
        <taxon>Streptophyta</taxon>
        <taxon>Embryophyta</taxon>
        <taxon>Tracheophyta</taxon>
        <taxon>Spermatophyta</taxon>
        <taxon>Magnoliopsida</taxon>
        <taxon>eudicotyledons</taxon>
        <taxon>Gunneridae</taxon>
        <taxon>Pentapetalae</taxon>
        <taxon>rosids</taxon>
        <taxon>fabids</taxon>
        <taxon>Fabales</taxon>
        <taxon>Fabaceae</taxon>
        <taxon>Papilionoideae</taxon>
        <taxon>50 kb inversion clade</taxon>
        <taxon>NPAAA clade</taxon>
        <taxon>Hologalegina</taxon>
        <taxon>IRL clade</taxon>
        <taxon>Trifolieae</taxon>
        <taxon>Trifolium</taxon>
    </lineage>
</organism>
<dbReference type="EMBL" id="ASHM01033875">
    <property type="protein sequence ID" value="PNX78309.1"/>
    <property type="molecule type" value="Genomic_DNA"/>
</dbReference>
<proteinExistence type="predicted"/>
<evidence type="ECO:0000313" key="1">
    <source>
        <dbReference type="EMBL" id="PNX68097.1"/>
    </source>
</evidence>